<dbReference type="Proteomes" id="UP001549204">
    <property type="component" value="Unassembled WGS sequence"/>
</dbReference>
<proteinExistence type="predicted"/>
<reference evidence="3 4" key="1">
    <citation type="submission" date="2024-06" db="EMBL/GenBank/DDBJ databases">
        <title>Genomic Encyclopedia of Type Strains, Phase IV (KMG-IV): sequencing the most valuable type-strain genomes for metagenomic binning, comparative biology and taxonomic classification.</title>
        <authorList>
            <person name="Goeker M."/>
        </authorList>
    </citation>
    <scope>NUCLEOTIDE SEQUENCE [LARGE SCALE GENOMIC DNA]</scope>
    <source>
        <strain evidence="3 4">DSM 100022</strain>
    </source>
</reference>
<keyword evidence="1" id="KW-0560">Oxidoreductase</keyword>
<dbReference type="SUPFAM" id="SSF51905">
    <property type="entry name" value="FAD/NAD(P)-binding domain"/>
    <property type="match status" value="1"/>
</dbReference>
<organism evidence="3 4">
    <name type="scientific">Mesorhizobium robiniae</name>
    <dbReference type="NCBI Taxonomy" id="559315"/>
    <lineage>
        <taxon>Bacteria</taxon>
        <taxon>Pseudomonadati</taxon>
        <taxon>Pseudomonadota</taxon>
        <taxon>Alphaproteobacteria</taxon>
        <taxon>Hyphomicrobiales</taxon>
        <taxon>Phyllobacteriaceae</taxon>
        <taxon>Mesorhizobium</taxon>
    </lineage>
</organism>
<dbReference type="PANTHER" id="PTHR13847">
    <property type="entry name" value="SARCOSINE DEHYDROGENASE-RELATED"/>
    <property type="match status" value="1"/>
</dbReference>
<sequence>MSLGSDPHKKPGSNSGPVDAVIIGGGIAGCTLAYELASRGVKTVVLEQTVIAAESSGRNTGTLLSGPQTEVVEMLDACAAIYEELSQGAVPFEFGKIGHLLISEDEASFEAAGVVADRYRAAGVAMEKITGAELARDHPRIGFKVAGGYHVGRAWTLEPMGATHAFAHAAREAGAVIRTGLRVAQIFSKGGKVQGVLTDQGIISADLVFIANGLWMSDLLRRTVGDGPLPGLPFTAGRGWLIQLGKLDFELPWIVEELTWPDQEELGKRMSLAGLADVAEQRDDQPAVEAICLNPMRGGDARLGASVQPAFRDLVRNTDMASRIASRTLRMLPGLGSPRVSNVYPGNRPMLSDGLPVAGKTDIEGLFVHGGMGSIGMRAAPATARWLVDAVLSGDGNPAQPWLRPDRFPGWGICQCAVDTARMPLA</sequence>
<name>A0ABV2GGS5_9HYPH</name>
<evidence type="ECO:0000256" key="1">
    <source>
        <dbReference type="ARBA" id="ARBA00023002"/>
    </source>
</evidence>
<dbReference type="EMBL" id="JBEPMC010000001">
    <property type="protein sequence ID" value="MET3577488.1"/>
    <property type="molecule type" value="Genomic_DNA"/>
</dbReference>
<dbReference type="InterPro" id="IPR036188">
    <property type="entry name" value="FAD/NAD-bd_sf"/>
</dbReference>
<dbReference type="Gene3D" id="3.50.50.60">
    <property type="entry name" value="FAD/NAD(P)-binding domain"/>
    <property type="match status" value="1"/>
</dbReference>
<protein>
    <submittedName>
        <fullName evidence="3">Glycine/D-amino acid oxidase-like deaminating enzyme</fullName>
    </submittedName>
</protein>
<gene>
    <name evidence="3" type="ORF">ABID19_000503</name>
</gene>
<dbReference type="Gene3D" id="3.30.9.10">
    <property type="entry name" value="D-Amino Acid Oxidase, subunit A, domain 2"/>
    <property type="match status" value="1"/>
</dbReference>
<feature type="domain" description="FAD dependent oxidoreductase" evidence="2">
    <location>
        <begin position="19"/>
        <end position="389"/>
    </location>
</feature>
<accession>A0ABV2GGS5</accession>
<dbReference type="InterPro" id="IPR006076">
    <property type="entry name" value="FAD-dep_OxRdtase"/>
</dbReference>
<evidence type="ECO:0000259" key="2">
    <source>
        <dbReference type="Pfam" id="PF01266"/>
    </source>
</evidence>
<evidence type="ECO:0000313" key="4">
    <source>
        <dbReference type="Proteomes" id="UP001549204"/>
    </source>
</evidence>
<keyword evidence="4" id="KW-1185">Reference proteome</keyword>
<dbReference type="RefSeq" id="WP_354487731.1">
    <property type="nucleotide sequence ID" value="NZ_JBEPMC010000001.1"/>
</dbReference>
<dbReference type="SUPFAM" id="SSF54373">
    <property type="entry name" value="FAD-linked reductases, C-terminal domain"/>
    <property type="match status" value="1"/>
</dbReference>
<comment type="caution">
    <text evidence="3">The sequence shown here is derived from an EMBL/GenBank/DDBJ whole genome shotgun (WGS) entry which is preliminary data.</text>
</comment>
<dbReference type="Pfam" id="PF01266">
    <property type="entry name" value="DAO"/>
    <property type="match status" value="1"/>
</dbReference>
<evidence type="ECO:0000313" key="3">
    <source>
        <dbReference type="EMBL" id="MET3577488.1"/>
    </source>
</evidence>